<dbReference type="GO" id="GO:0070382">
    <property type="term" value="C:exocytic vesicle"/>
    <property type="evidence" value="ECO:0007669"/>
    <property type="project" value="TreeGrafter"/>
</dbReference>
<dbReference type="InterPro" id="IPR001565">
    <property type="entry name" value="Synaptotagmin"/>
</dbReference>
<dbReference type="GO" id="GO:0017156">
    <property type="term" value="P:calcium-ion regulated exocytosis"/>
    <property type="evidence" value="ECO:0007669"/>
    <property type="project" value="TreeGrafter"/>
</dbReference>
<dbReference type="GO" id="GO:0030276">
    <property type="term" value="F:clathrin binding"/>
    <property type="evidence" value="ECO:0007669"/>
    <property type="project" value="TreeGrafter"/>
</dbReference>
<reference evidence="4 5" key="1">
    <citation type="submission" date="2024-05" db="EMBL/GenBank/DDBJ databases">
        <authorList>
            <person name="Wallberg A."/>
        </authorList>
    </citation>
    <scope>NUCLEOTIDE SEQUENCE [LARGE SCALE GENOMIC DNA]</scope>
</reference>
<dbReference type="Pfam" id="PF00168">
    <property type="entry name" value="C2"/>
    <property type="match status" value="1"/>
</dbReference>
<evidence type="ECO:0000256" key="2">
    <source>
        <dbReference type="SAM" id="MobiDB-lite"/>
    </source>
</evidence>
<dbReference type="PRINTS" id="PR00360">
    <property type="entry name" value="C2DOMAIN"/>
</dbReference>
<gene>
    <name evidence="4" type="ORF">MNOR_LOCUS3219</name>
</gene>
<organism evidence="4 5">
    <name type="scientific">Meganyctiphanes norvegica</name>
    <name type="common">Northern krill</name>
    <name type="synonym">Thysanopoda norvegica</name>
    <dbReference type="NCBI Taxonomy" id="48144"/>
    <lineage>
        <taxon>Eukaryota</taxon>
        <taxon>Metazoa</taxon>
        <taxon>Ecdysozoa</taxon>
        <taxon>Arthropoda</taxon>
        <taxon>Crustacea</taxon>
        <taxon>Multicrustacea</taxon>
        <taxon>Malacostraca</taxon>
        <taxon>Eumalacostraca</taxon>
        <taxon>Eucarida</taxon>
        <taxon>Euphausiacea</taxon>
        <taxon>Euphausiidae</taxon>
        <taxon>Meganyctiphanes</taxon>
    </lineage>
</organism>
<dbReference type="GO" id="GO:0005886">
    <property type="term" value="C:plasma membrane"/>
    <property type="evidence" value="ECO:0007669"/>
    <property type="project" value="TreeGrafter"/>
</dbReference>
<dbReference type="PANTHER" id="PTHR10024">
    <property type="entry name" value="SYNAPTOTAGMIN"/>
    <property type="match status" value="1"/>
</dbReference>
<proteinExistence type="predicted"/>
<dbReference type="PRINTS" id="PR00399">
    <property type="entry name" value="SYNAPTOTAGMN"/>
</dbReference>
<evidence type="ECO:0000256" key="1">
    <source>
        <dbReference type="ARBA" id="ARBA00022737"/>
    </source>
</evidence>
<dbReference type="SUPFAM" id="SSF49562">
    <property type="entry name" value="C2 domain (Calcium/lipid-binding domain, CaLB)"/>
    <property type="match status" value="2"/>
</dbReference>
<dbReference type="SMART" id="SM00239">
    <property type="entry name" value="C2"/>
    <property type="match status" value="1"/>
</dbReference>
<comment type="caution">
    <text evidence="4">The sequence shown here is derived from an EMBL/GenBank/DDBJ whole genome shotgun (WGS) entry which is preliminary data.</text>
</comment>
<name>A0AAV2PPY0_MEGNR</name>
<protein>
    <recommendedName>
        <fullName evidence="3">C2 domain-containing protein</fullName>
    </recommendedName>
</protein>
<sequence length="293" mass="33168">RGSGDSGFVKWHKAKSGLEGQAAVMISHSLPDLSRTTSQEHLLPQESNTKKQPVPRQTTMPTVPQRHASFQRQISHCLQIEETNPPFSVCNKDKRNGLGMLKPELYRAELTRQSSVESGDSDMETMGQLTFTLKYDRIMEGLVVKVVQAKELPIKDVGGSSDPYVKVFLLPDRKKRYVTKVHRRNLNPTFNETFIFSVLPNELPDRTLQFSVYDFDRFSRNDLIGQVFLRGLDDTVETTNEMEYTMDILNTTVENKELGSLMLSLCYLPTAGRLTVTVIKLHNLKPMDITGSS</sequence>
<dbReference type="GO" id="GO:0000149">
    <property type="term" value="F:SNARE binding"/>
    <property type="evidence" value="ECO:0007669"/>
    <property type="project" value="TreeGrafter"/>
</dbReference>
<evidence type="ECO:0000313" key="4">
    <source>
        <dbReference type="EMBL" id="CAL4063256.1"/>
    </source>
</evidence>
<keyword evidence="1" id="KW-0677">Repeat</keyword>
<dbReference type="EMBL" id="CAXKWB010001075">
    <property type="protein sequence ID" value="CAL4063256.1"/>
    <property type="molecule type" value="Genomic_DNA"/>
</dbReference>
<feature type="non-terminal residue" evidence="4">
    <location>
        <position position="1"/>
    </location>
</feature>
<dbReference type="InterPro" id="IPR000008">
    <property type="entry name" value="C2_dom"/>
</dbReference>
<dbReference type="GO" id="GO:0005509">
    <property type="term" value="F:calcium ion binding"/>
    <property type="evidence" value="ECO:0007669"/>
    <property type="project" value="TreeGrafter"/>
</dbReference>
<dbReference type="AlphaFoldDB" id="A0AAV2PPY0"/>
<evidence type="ECO:0000259" key="3">
    <source>
        <dbReference type="PROSITE" id="PS50004"/>
    </source>
</evidence>
<dbReference type="FunFam" id="2.60.40.150:FF:000011">
    <property type="entry name" value="Synaptotagmin 6"/>
    <property type="match status" value="1"/>
</dbReference>
<keyword evidence="5" id="KW-1185">Reference proteome</keyword>
<feature type="non-terminal residue" evidence="4">
    <location>
        <position position="293"/>
    </location>
</feature>
<feature type="domain" description="C2" evidence="3">
    <location>
        <begin position="125"/>
        <end position="246"/>
    </location>
</feature>
<evidence type="ECO:0000313" key="5">
    <source>
        <dbReference type="Proteomes" id="UP001497623"/>
    </source>
</evidence>
<dbReference type="GO" id="GO:0005544">
    <property type="term" value="F:calcium-dependent phospholipid binding"/>
    <property type="evidence" value="ECO:0007669"/>
    <property type="project" value="TreeGrafter"/>
</dbReference>
<dbReference type="Gene3D" id="2.60.40.150">
    <property type="entry name" value="C2 domain"/>
    <property type="match status" value="2"/>
</dbReference>
<dbReference type="Proteomes" id="UP001497623">
    <property type="component" value="Unassembled WGS sequence"/>
</dbReference>
<dbReference type="GO" id="GO:0001786">
    <property type="term" value="F:phosphatidylserine binding"/>
    <property type="evidence" value="ECO:0007669"/>
    <property type="project" value="TreeGrafter"/>
</dbReference>
<dbReference type="InterPro" id="IPR035892">
    <property type="entry name" value="C2_domain_sf"/>
</dbReference>
<feature type="region of interest" description="Disordered" evidence="2">
    <location>
        <begin position="37"/>
        <end position="61"/>
    </location>
</feature>
<accession>A0AAV2PPY0</accession>
<dbReference type="PANTHER" id="PTHR10024:SF374">
    <property type="entry name" value="C2 DOMAIN-CONTAINING PROTEIN"/>
    <property type="match status" value="1"/>
</dbReference>
<dbReference type="PROSITE" id="PS50004">
    <property type="entry name" value="C2"/>
    <property type="match status" value="1"/>
</dbReference>